<name>A0ABR5ANI0_9BACL</name>
<accession>A0ABR5ANI0</accession>
<gene>
    <name evidence="1" type="ORF">SD70_00435</name>
</gene>
<proteinExistence type="predicted"/>
<keyword evidence="2" id="KW-1185">Reference proteome</keyword>
<dbReference type="Proteomes" id="UP000031967">
    <property type="component" value="Unassembled WGS sequence"/>
</dbReference>
<sequence>MHLEQLPLQKQVELVFRTMKEELAYLPSGTVFIQIRNNVVGKFGIRHNPLELEEGTIQQSGTGLTETQIQAFRHMAVESLKLKRWTHGEILYDFALRGGQLSASVSFESNYNLASLPLRFGS</sequence>
<evidence type="ECO:0000313" key="1">
    <source>
        <dbReference type="EMBL" id="KIL42428.1"/>
    </source>
</evidence>
<dbReference type="RefSeq" id="WP_041044746.1">
    <property type="nucleotide sequence ID" value="NZ_JXAK01000001.1"/>
</dbReference>
<dbReference type="EMBL" id="JXAK01000001">
    <property type="protein sequence ID" value="KIL42428.1"/>
    <property type="molecule type" value="Genomic_DNA"/>
</dbReference>
<reference evidence="1 2" key="1">
    <citation type="submission" date="2014-12" db="EMBL/GenBank/DDBJ databases">
        <title>Draft genome sequence of Paenibacillus kamchatkensis strain B-2647.</title>
        <authorList>
            <person name="Karlyshev A.V."/>
            <person name="Kudryashova E.B."/>
        </authorList>
    </citation>
    <scope>NUCLEOTIDE SEQUENCE [LARGE SCALE GENOMIC DNA]</scope>
    <source>
        <strain evidence="1 2">VKM B-2647</strain>
    </source>
</reference>
<evidence type="ECO:0000313" key="2">
    <source>
        <dbReference type="Proteomes" id="UP000031967"/>
    </source>
</evidence>
<protein>
    <submittedName>
        <fullName evidence="1">O-methyltransferase</fullName>
    </submittedName>
</protein>
<organism evidence="1 2">
    <name type="scientific">Gordoniibacillus kamchatkensis</name>
    <dbReference type="NCBI Taxonomy" id="1590651"/>
    <lineage>
        <taxon>Bacteria</taxon>
        <taxon>Bacillati</taxon>
        <taxon>Bacillota</taxon>
        <taxon>Bacilli</taxon>
        <taxon>Bacillales</taxon>
        <taxon>Paenibacillaceae</taxon>
        <taxon>Gordoniibacillus</taxon>
    </lineage>
</organism>
<comment type="caution">
    <text evidence="1">The sequence shown here is derived from an EMBL/GenBank/DDBJ whole genome shotgun (WGS) entry which is preliminary data.</text>
</comment>